<feature type="region of interest" description="Disordered" evidence="1">
    <location>
        <begin position="171"/>
        <end position="198"/>
    </location>
</feature>
<dbReference type="PANTHER" id="PTHR47212">
    <property type="entry name" value="ADHESIN-LIKE PROTEIN, PUTATIVE (DUF3741)-RELATED"/>
    <property type="match status" value="1"/>
</dbReference>
<dbReference type="Pfam" id="PF14309">
    <property type="entry name" value="DUF4378"/>
    <property type="match status" value="1"/>
</dbReference>
<protein>
    <submittedName>
        <fullName evidence="4">Phosphatidylinositol N-acetyglucosaminlytransferase subunit P-like protein</fullName>
    </submittedName>
</protein>
<dbReference type="Pfam" id="PF12552">
    <property type="entry name" value="DUF3741"/>
    <property type="match status" value="1"/>
</dbReference>
<proteinExistence type="predicted"/>
<reference evidence="4" key="1">
    <citation type="journal article" date="2023" name="Science">
        <title>Elucidation of the pathway for biosynthesis of saponin adjuvants from the soapbark tree.</title>
        <authorList>
            <person name="Reed J."/>
            <person name="Orme A."/>
            <person name="El-Demerdash A."/>
            <person name="Owen C."/>
            <person name="Martin L.B.B."/>
            <person name="Misra R.C."/>
            <person name="Kikuchi S."/>
            <person name="Rejzek M."/>
            <person name="Martin A.C."/>
            <person name="Harkess A."/>
            <person name="Leebens-Mack J."/>
            <person name="Louveau T."/>
            <person name="Stephenson M.J."/>
            <person name="Osbourn A."/>
        </authorList>
    </citation>
    <scope>NUCLEOTIDE SEQUENCE</scope>
    <source>
        <strain evidence="4">S10</strain>
    </source>
</reference>
<dbReference type="Proteomes" id="UP001163823">
    <property type="component" value="Chromosome 10"/>
</dbReference>
<evidence type="ECO:0000313" key="5">
    <source>
        <dbReference type="Proteomes" id="UP001163823"/>
    </source>
</evidence>
<dbReference type="PANTHER" id="PTHR47212:SF2">
    <property type="entry name" value="DUF3741 DOMAIN-CONTAINING PROTEIN"/>
    <property type="match status" value="1"/>
</dbReference>
<comment type="caution">
    <text evidence="4">The sequence shown here is derived from an EMBL/GenBank/DDBJ whole genome shotgun (WGS) entry which is preliminary data.</text>
</comment>
<dbReference type="EMBL" id="JARAOO010000010">
    <property type="protein sequence ID" value="KAJ7952294.1"/>
    <property type="molecule type" value="Genomic_DNA"/>
</dbReference>
<keyword evidence="5" id="KW-1185">Reference proteome</keyword>
<gene>
    <name evidence="4" type="ORF">O6P43_024171</name>
</gene>
<feature type="region of interest" description="Disordered" evidence="1">
    <location>
        <begin position="47"/>
        <end position="78"/>
    </location>
</feature>
<name>A0AAD7L646_QUISA</name>
<evidence type="ECO:0000259" key="2">
    <source>
        <dbReference type="Pfam" id="PF12552"/>
    </source>
</evidence>
<dbReference type="EMBL" id="JARAOO010000010">
    <property type="protein sequence ID" value="KAJ7952295.1"/>
    <property type="molecule type" value="Genomic_DNA"/>
</dbReference>
<evidence type="ECO:0000256" key="1">
    <source>
        <dbReference type="SAM" id="MobiDB-lite"/>
    </source>
</evidence>
<feature type="compositionally biased region" description="Basic and acidic residues" evidence="1">
    <location>
        <begin position="47"/>
        <end position="77"/>
    </location>
</feature>
<sequence length="777" mass="87577">MAMRSPKSPVICEKYDVGCTWRLYRIFHFREGPSKRKLLSSKRHLDSHIESGNGNERHKLDVDSKSSDKDRPIDVHPKRGRGYGCKSISCVNHGKVDEIFTQYQRNEAIATNLNQKFIDGNDMGKDGAGPQSKQLLDALQILYSNKELFVKILKDPNSLLVKQIHQQARKQLTRSVSQSRLTEHQKSNARHFENPSSYNCDPQSANRIVVLEPGPDKVQNSADIIHQWPSLHSHNSSSYNGKAFKPSFFSFGHLKRKLKDAMGTRRKVQHSVLIDGEPHKAPCGCQALVGSRKVSGAEIFGRDWPSKVKFGIAKEGKSSLDVKNTDKINKAQDSEYLQQNELNISVEARRNHSEMLNNRGEDSKHLTNNQEKTIFSPEYDCLSRSSGGYPEHGFVADQMRYSPYGSYQLGHGIKWGLQRQRENVYLNSLKQNREDSPGADIRKLNDQLHVVGTNVDITKNLFPNIPEGFGKLMETKNSMHQGEIYCLEVPSEPDSRQETGPTLSSDMADSSEGIGYFLDSTLENQLTAFSAVVSSLSPSSVQRMEDSNSIEQPRLESVLEQFIVDVVSPAGSISRPGTAESPVRVLQDNFDEHKSAGGLRSPPDSMDNLNTLQFIREVLQASGLSCDEPSMECYSSKQLLNPSLQNELKKMTDQFGGNYRILFDCINEVLVEVYHCYFRCSPWVSIIKPNVQTLALKRGDKTSVVDEVTKRVERHFFQQPPTRTFEQLAEMDLRRCGTWLDIGIDTEDIVIEVEGEVIEDLIMDSISEMHIGSMINC</sequence>
<evidence type="ECO:0000313" key="4">
    <source>
        <dbReference type="EMBL" id="KAJ7952295.1"/>
    </source>
</evidence>
<dbReference type="AlphaFoldDB" id="A0AAD7L646"/>
<dbReference type="InterPro" id="IPR022212">
    <property type="entry name" value="DUF3741"/>
</dbReference>
<evidence type="ECO:0000259" key="3">
    <source>
        <dbReference type="Pfam" id="PF14309"/>
    </source>
</evidence>
<feature type="compositionally biased region" description="Basic and acidic residues" evidence="1">
    <location>
        <begin position="181"/>
        <end position="193"/>
    </location>
</feature>
<accession>A0AAD7L646</accession>
<feature type="domain" description="DUF4378" evidence="3">
    <location>
        <begin position="612"/>
        <end position="762"/>
    </location>
</feature>
<dbReference type="InterPro" id="IPR025486">
    <property type="entry name" value="DUF4378"/>
</dbReference>
<organism evidence="4 5">
    <name type="scientific">Quillaja saponaria</name>
    <name type="common">Soap bark tree</name>
    <dbReference type="NCBI Taxonomy" id="32244"/>
    <lineage>
        <taxon>Eukaryota</taxon>
        <taxon>Viridiplantae</taxon>
        <taxon>Streptophyta</taxon>
        <taxon>Embryophyta</taxon>
        <taxon>Tracheophyta</taxon>
        <taxon>Spermatophyta</taxon>
        <taxon>Magnoliopsida</taxon>
        <taxon>eudicotyledons</taxon>
        <taxon>Gunneridae</taxon>
        <taxon>Pentapetalae</taxon>
        <taxon>rosids</taxon>
        <taxon>fabids</taxon>
        <taxon>Fabales</taxon>
        <taxon>Quillajaceae</taxon>
        <taxon>Quillaja</taxon>
    </lineage>
</organism>
<dbReference type="KEGG" id="qsa:O6P43_024171"/>
<feature type="domain" description="DUF3741" evidence="2">
    <location>
        <begin position="114"/>
        <end position="158"/>
    </location>
</feature>